<evidence type="ECO:0000256" key="2">
    <source>
        <dbReference type="ARBA" id="ARBA00012483"/>
    </source>
</evidence>
<dbReference type="AlphaFoldDB" id="A0AAD7T7M0"/>
<dbReference type="PROSITE" id="PS00518">
    <property type="entry name" value="ZF_RING_1"/>
    <property type="match status" value="1"/>
</dbReference>
<dbReference type="InterPro" id="IPR001258">
    <property type="entry name" value="NHL_repeat"/>
</dbReference>
<feature type="domain" description="RING-type" evidence="9">
    <location>
        <begin position="29"/>
        <end position="76"/>
    </location>
</feature>
<dbReference type="PROSITE" id="PS51125">
    <property type="entry name" value="NHL"/>
    <property type="match status" value="1"/>
</dbReference>
<dbReference type="PANTHER" id="PTHR24104:SF47">
    <property type="entry name" value="E3 UBIQUITIN-PROTEIN LIGASE NHLRC1"/>
    <property type="match status" value="1"/>
</dbReference>
<evidence type="ECO:0000256" key="8">
    <source>
        <dbReference type="PROSITE-ProRule" id="PRU00504"/>
    </source>
</evidence>
<reference evidence="10" key="1">
    <citation type="journal article" date="2023" name="Science">
        <title>Genome structures resolve the early diversification of teleost fishes.</title>
        <authorList>
            <person name="Parey E."/>
            <person name="Louis A."/>
            <person name="Montfort J."/>
            <person name="Bouchez O."/>
            <person name="Roques C."/>
            <person name="Iampietro C."/>
            <person name="Lluch J."/>
            <person name="Castinel A."/>
            <person name="Donnadieu C."/>
            <person name="Desvignes T."/>
            <person name="Floi Bucao C."/>
            <person name="Jouanno E."/>
            <person name="Wen M."/>
            <person name="Mejri S."/>
            <person name="Dirks R."/>
            <person name="Jansen H."/>
            <person name="Henkel C."/>
            <person name="Chen W.J."/>
            <person name="Zahm M."/>
            <person name="Cabau C."/>
            <person name="Klopp C."/>
            <person name="Thompson A.W."/>
            <person name="Robinson-Rechavi M."/>
            <person name="Braasch I."/>
            <person name="Lecointre G."/>
            <person name="Bobe J."/>
            <person name="Postlethwait J.H."/>
            <person name="Berthelot C."/>
            <person name="Roest Crollius H."/>
            <person name="Guiguen Y."/>
        </authorList>
    </citation>
    <scope>NUCLEOTIDE SEQUENCE</scope>
    <source>
        <strain evidence="10">NC1722</strain>
    </source>
</reference>
<dbReference type="Pfam" id="PF01436">
    <property type="entry name" value="NHL"/>
    <property type="match status" value="1"/>
</dbReference>
<dbReference type="SUPFAM" id="SSF57850">
    <property type="entry name" value="RING/U-box"/>
    <property type="match status" value="1"/>
</dbReference>
<evidence type="ECO:0000313" key="11">
    <source>
        <dbReference type="Proteomes" id="UP001221898"/>
    </source>
</evidence>
<dbReference type="SUPFAM" id="SSF101898">
    <property type="entry name" value="NHL repeat"/>
    <property type="match status" value="1"/>
</dbReference>
<dbReference type="CDD" id="cd16516">
    <property type="entry name" value="RING-HC_malin"/>
    <property type="match status" value="1"/>
</dbReference>
<feature type="repeat" description="NHL" evidence="8">
    <location>
        <begin position="172"/>
        <end position="215"/>
    </location>
</feature>
<comment type="caution">
    <text evidence="10">The sequence shown here is derived from an EMBL/GenBank/DDBJ whole genome shotgun (WGS) entry which is preliminary data.</text>
</comment>
<dbReference type="GO" id="GO:0043161">
    <property type="term" value="P:proteasome-mediated ubiquitin-dependent protein catabolic process"/>
    <property type="evidence" value="ECO:0007669"/>
    <property type="project" value="TreeGrafter"/>
</dbReference>
<dbReference type="Gene3D" id="2.120.10.30">
    <property type="entry name" value="TolB, C-terminal domain"/>
    <property type="match status" value="1"/>
</dbReference>
<evidence type="ECO:0000256" key="7">
    <source>
        <dbReference type="PROSITE-ProRule" id="PRU00175"/>
    </source>
</evidence>
<sequence>MSLVPAPLSCERSGPEGVLREIHTHLLECKVCFETFSGQQRQRRPRNLPCGHVLCLECLTALSHPLLHKLECPFCRQLCSVSDTSDCLPLFDLSELLLCGSPRPAVPHRVSGSASWVGGLESRALRLHSAFGGWGNLVNPTGAAVFSSSGAVAVVHDGVKRVSIFSPQGRLLHKFGQRGHGPAEICHPLDVAVMPSGHVVVTDAGDGTVKVFTSRGRSVVTIRDSFKLPWGVAVDGCGHILVTDAQAGTLSEVVVDFARSLTVLNQVACTELQCPRSVAYCQVTGNVALVEHTGGLAEGGTGCACSRVTIFNSELTLLSKIDSFGLKLVYPVRLCISAVAFDREGHVIVADEGQGVIWSLGKPQNPPVLTPLVSHGMVRPIGLVANAQNMLIVLDSGDHSVKLYAASSDLTETQQ</sequence>
<dbReference type="Pfam" id="PF14634">
    <property type="entry name" value="zf-RING_5"/>
    <property type="match status" value="1"/>
</dbReference>
<dbReference type="InterPro" id="IPR011042">
    <property type="entry name" value="6-blade_b-propeller_TolB-like"/>
</dbReference>
<evidence type="ECO:0000313" key="10">
    <source>
        <dbReference type="EMBL" id="KAJ8415835.1"/>
    </source>
</evidence>
<accession>A0AAD7T7M0</accession>
<protein>
    <recommendedName>
        <fullName evidence="2">RING-type E3 ubiquitin transferase</fullName>
        <ecNumber evidence="2">2.3.2.27</ecNumber>
    </recommendedName>
</protein>
<dbReference type="PANTHER" id="PTHR24104">
    <property type="entry name" value="E3 UBIQUITIN-PROTEIN LIGASE NHLRC1-RELATED"/>
    <property type="match status" value="1"/>
</dbReference>
<proteinExistence type="predicted"/>
<keyword evidence="3" id="KW-0479">Metal-binding</keyword>
<evidence type="ECO:0000256" key="3">
    <source>
        <dbReference type="ARBA" id="ARBA00022723"/>
    </source>
</evidence>
<dbReference type="GO" id="GO:0000209">
    <property type="term" value="P:protein polyubiquitination"/>
    <property type="evidence" value="ECO:0007669"/>
    <property type="project" value="TreeGrafter"/>
</dbReference>
<evidence type="ECO:0000256" key="1">
    <source>
        <dbReference type="ARBA" id="ARBA00000900"/>
    </source>
</evidence>
<dbReference type="GO" id="GO:0061630">
    <property type="term" value="F:ubiquitin protein ligase activity"/>
    <property type="evidence" value="ECO:0007669"/>
    <property type="project" value="UniProtKB-EC"/>
</dbReference>
<evidence type="ECO:0000256" key="4">
    <source>
        <dbReference type="ARBA" id="ARBA00022737"/>
    </source>
</evidence>
<organism evidence="10 11">
    <name type="scientific">Aldrovandia affinis</name>
    <dbReference type="NCBI Taxonomy" id="143900"/>
    <lineage>
        <taxon>Eukaryota</taxon>
        <taxon>Metazoa</taxon>
        <taxon>Chordata</taxon>
        <taxon>Craniata</taxon>
        <taxon>Vertebrata</taxon>
        <taxon>Euteleostomi</taxon>
        <taxon>Actinopterygii</taxon>
        <taxon>Neopterygii</taxon>
        <taxon>Teleostei</taxon>
        <taxon>Notacanthiformes</taxon>
        <taxon>Halosauridae</taxon>
        <taxon>Aldrovandia</taxon>
    </lineage>
</organism>
<dbReference type="InterPro" id="IPR001841">
    <property type="entry name" value="Znf_RING"/>
</dbReference>
<evidence type="ECO:0000259" key="9">
    <source>
        <dbReference type="PROSITE" id="PS50089"/>
    </source>
</evidence>
<keyword evidence="11" id="KW-1185">Reference proteome</keyword>
<dbReference type="EC" id="2.3.2.27" evidence="2"/>
<dbReference type="Proteomes" id="UP001221898">
    <property type="component" value="Unassembled WGS sequence"/>
</dbReference>
<dbReference type="EMBL" id="JAINUG010000008">
    <property type="protein sequence ID" value="KAJ8415835.1"/>
    <property type="molecule type" value="Genomic_DNA"/>
</dbReference>
<keyword evidence="5 7" id="KW-0863">Zinc-finger</keyword>
<name>A0AAD7T7M0_9TELE</name>
<keyword evidence="4" id="KW-0677">Repeat</keyword>
<gene>
    <name evidence="10" type="ORF">AAFF_G00403920</name>
</gene>
<evidence type="ECO:0000256" key="5">
    <source>
        <dbReference type="ARBA" id="ARBA00022771"/>
    </source>
</evidence>
<evidence type="ECO:0000256" key="6">
    <source>
        <dbReference type="ARBA" id="ARBA00022833"/>
    </source>
</evidence>
<dbReference type="Gene3D" id="3.30.40.10">
    <property type="entry name" value="Zinc/RING finger domain, C3HC4 (zinc finger)"/>
    <property type="match status" value="1"/>
</dbReference>
<dbReference type="InterPro" id="IPR050952">
    <property type="entry name" value="TRIM-NHL_E3_ligases"/>
</dbReference>
<dbReference type="InterPro" id="IPR017907">
    <property type="entry name" value="Znf_RING_CS"/>
</dbReference>
<comment type="catalytic activity">
    <reaction evidence="1">
        <text>S-ubiquitinyl-[E2 ubiquitin-conjugating enzyme]-L-cysteine + [acceptor protein]-L-lysine = [E2 ubiquitin-conjugating enzyme]-L-cysteine + N(6)-ubiquitinyl-[acceptor protein]-L-lysine.</text>
        <dbReference type="EC" id="2.3.2.27"/>
    </reaction>
</comment>
<dbReference type="InterPro" id="IPR013083">
    <property type="entry name" value="Znf_RING/FYVE/PHD"/>
</dbReference>
<dbReference type="SMART" id="SM00184">
    <property type="entry name" value="RING"/>
    <property type="match status" value="1"/>
</dbReference>
<dbReference type="CDD" id="cd14961">
    <property type="entry name" value="NHL_TRIM32_like"/>
    <property type="match status" value="1"/>
</dbReference>
<dbReference type="GO" id="GO:0008270">
    <property type="term" value="F:zinc ion binding"/>
    <property type="evidence" value="ECO:0007669"/>
    <property type="project" value="UniProtKB-KW"/>
</dbReference>
<keyword evidence="6" id="KW-0862">Zinc</keyword>
<dbReference type="PROSITE" id="PS50089">
    <property type="entry name" value="ZF_RING_2"/>
    <property type="match status" value="1"/>
</dbReference>